<dbReference type="Gene3D" id="3.10.310.10">
    <property type="entry name" value="Diaminopimelate Epimerase, Chain A, domain 1"/>
    <property type="match status" value="2"/>
</dbReference>
<dbReference type="PIRSF" id="PIRSF016184">
    <property type="entry name" value="PhzC_PhzF"/>
    <property type="match status" value="1"/>
</dbReference>
<comment type="similarity">
    <text evidence="1">Belongs to the PhzF family.</text>
</comment>
<dbReference type="Proteomes" id="UP001166251">
    <property type="component" value="Unassembled WGS sequence"/>
</dbReference>
<name>A0ABS7ECM9_9GAMM</name>
<accession>A0ABS7ECM9</accession>
<keyword evidence="4" id="KW-1185">Reference proteome</keyword>
<dbReference type="Pfam" id="PF02567">
    <property type="entry name" value="PhzC-PhzF"/>
    <property type="match status" value="1"/>
</dbReference>
<proteinExistence type="inferred from homology"/>
<dbReference type="PANTHER" id="PTHR13774:SF17">
    <property type="entry name" value="PHENAZINE BIOSYNTHESIS-LIKE DOMAIN-CONTAINING PROTEIN"/>
    <property type="match status" value="1"/>
</dbReference>
<evidence type="ECO:0000256" key="2">
    <source>
        <dbReference type="ARBA" id="ARBA00023235"/>
    </source>
</evidence>
<dbReference type="SUPFAM" id="SSF54506">
    <property type="entry name" value="Diaminopimelate epimerase-like"/>
    <property type="match status" value="1"/>
</dbReference>
<organism evidence="3 4">
    <name type="scientific">Neiella holothuriorum</name>
    <dbReference type="NCBI Taxonomy" id="2870530"/>
    <lineage>
        <taxon>Bacteria</taxon>
        <taxon>Pseudomonadati</taxon>
        <taxon>Pseudomonadota</taxon>
        <taxon>Gammaproteobacteria</taxon>
        <taxon>Alteromonadales</taxon>
        <taxon>Echinimonadaceae</taxon>
        <taxon>Neiella</taxon>
    </lineage>
</organism>
<dbReference type="InterPro" id="IPR003719">
    <property type="entry name" value="Phenazine_PhzF-like"/>
</dbReference>
<dbReference type="RefSeq" id="WP_220102758.1">
    <property type="nucleotide sequence ID" value="NZ_JAHZSS010000002.1"/>
</dbReference>
<evidence type="ECO:0000313" key="4">
    <source>
        <dbReference type="Proteomes" id="UP001166251"/>
    </source>
</evidence>
<dbReference type="EMBL" id="JAHZSS010000002">
    <property type="protein sequence ID" value="MBW8190092.1"/>
    <property type="molecule type" value="Genomic_DNA"/>
</dbReference>
<comment type="caution">
    <text evidence="3">The sequence shown here is derived from an EMBL/GenBank/DDBJ whole genome shotgun (WGS) entry which is preliminary data.</text>
</comment>
<protein>
    <submittedName>
        <fullName evidence="3">PhzF family phenazine biosynthesis protein</fullName>
    </submittedName>
</protein>
<gene>
    <name evidence="3" type="ORF">K0504_03510</name>
</gene>
<dbReference type="PANTHER" id="PTHR13774">
    <property type="entry name" value="PHENAZINE BIOSYNTHESIS PROTEIN"/>
    <property type="match status" value="1"/>
</dbReference>
<keyword evidence="2" id="KW-0413">Isomerase</keyword>
<evidence type="ECO:0000313" key="3">
    <source>
        <dbReference type="EMBL" id="MBW8190092.1"/>
    </source>
</evidence>
<dbReference type="NCBIfam" id="TIGR00654">
    <property type="entry name" value="PhzF_family"/>
    <property type="match status" value="1"/>
</dbReference>
<evidence type="ECO:0000256" key="1">
    <source>
        <dbReference type="ARBA" id="ARBA00008270"/>
    </source>
</evidence>
<reference evidence="3" key="1">
    <citation type="submission" date="2021-07" db="EMBL/GenBank/DDBJ databases">
        <title>Neiella marina sp. nov., isolated from the intestinal content of sea cucumber Apostichopus japonicus.</title>
        <authorList>
            <person name="Bai X."/>
        </authorList>
    </citation>
    <scope>NUCLEOTIDE SEQUENCE</scope>
    <source>
        <strain evidence="3">126</strain>
    </source>
</reference>
<sequence length="273" mass="30218">MKLDMFVVDAFTHERFKGNPAAVVLLTDWLAAACMQNIAAENNLSETAFIKQVAGNTYDIRWFSPNTEIDFCGHATLAASFVLFSEFGVTGELCFQTQDVGNLIVSSSDGRMFDMSFPNQQPGLLATAPQALLQGLSIKPKEVLRNRQAYFAVMASEDDVKAVSYERSEIEKLAPFDVVVTARSDNHDFVSRYFWPANGGDEDPVTGSIHAGLAPYWADKLNKRQLTAYQASPRGGLLYCRVNGERVMVSGEAVLYLRGQIDIDSVHEQEEAR</sequence>